<comment type="caution">
    <text evidence="1">The sequence shown here is derived from an EMBL/GenBank/DDBJ whole genome shotgun (WGS) entry which is preliminary data.</text>
</comment>
<proteinExistence type="predicted"/>
<sequence>MKILACPHTCVHDSNHMLKTARAVGQNSASKTCLLFIKDGGSRFRKHLPNNRAHPKCTAECPMHHLLCKEDNPCIKGNEPCPKPIKLPNETVAPTRQQWEENAYGFYLFITEGKLSNQTSHLDNFKAECPPDIYEQKVAARLNPSGSPPPQQPPAAGPSRLLISPPSSAVNFPPQSQAIPTHISLPPQDPLHLFTPTPSQPPRPSNAETPKLIHETRLLTPRNPRDFGLARGPSATPTPWHGHAQTSLVLEQLNLHETTAWAVRPASSLPKVQQVVPFPKAKDGHKIKGLRRKVLWLPNFRNPVSRFFEYGGDLLGFERLEHVDEELAEILLKAWPDHFSVDKLRAKELGNALVNVPYVVDEFSALAIEMWVRKDASDITFMDMGQWMRLVLKGSKTPGWIQLKSFDLICGGMDFILDPLDPTYSPNAMPAKDLAPYLNGLRLLSQYVVFFPDPFQLWWLSDKRNILLSVAHCSVGLMDALGKFPAVLGFNDMEELHQMNVDLNSIVIKRTMGASSNHVWKVDDNNTARQVLKKVKDDMKKTKKMWQTANATVPRPHYFVQPLIQEMQQKGEVRCFFAGGELIYTVGTHAGGSQMVSMEPVSIIPLEKLRAGDGNNQRTPSMISNQEVFDMLDSNVPFWLGSHGFQRLRSFATNILYKFIERQEADWKKIGAGERNLCGTAGEMLLRRRFVPLCMSRKAYQLQVQYDDPFCDATDSWLVHQVDDHLQVLSQCMASGFPQDADRISDMARSMRDTVISAYGVQSEDEGIQEEMILESEDEIQEEMSRSDSPEDCYPTRMLSSLMLESEDEIQAEVSRFESPEDRYTMMEDEPSFSLPFSSAIRGPSTQDGDNFLHTFAELDARSLSPLESEMEYSQAEPPPCAQPITECRWIPLGRSPSTKYSALNRNFLFPFGFASVYWQVERRLFQSVYGFWSSAYLGALRSIRQDPYDNDIFPTQWLAKHYGQVHGIQQREKMKRFLFCLFTLNRELKARVQQLAEIFNHWRFIACWADTNCLRLPTEEQEKELLQKGQEVLFKCVDEFLENYMHSRIARYAEYASDALEEAFSSLRPDLTRRIQKLVQRDVRVWVIMLKIKVALSYNKIYSSPPL</sequence>
<accession>A0ACB7IUS2</accession>
<reference evidence="1 2" key="1">
    <citation type="journal article" date="2021" name="Appl. Environ. Microbiol.">
        <title>Genetic linkage and physical mapping for an oyster mushroom Pleurotus cornucopiae and QTL analysis for the trait cap color.</title>
        <authorList>
            <person name="Zhang Y."/>
            <person name="Gao W."/>
            <person name="Sonnenberg A."/>
            <person name="Chen Q."/>
            <person name="Zhang J."/>
            <person name="Huang C."/>
        </authorList>
    </citation>
    <scope>NUCLEOTIDE SEQUENCE [LARGE SCALE GENOMIC DNA]</scope>
    <source>
        <strain evidence="1">CCMSSC00406</strain>
    </source>
</reference>
<gene>
    <name evidence="1" type="ORF">CCMSSC00406_0009911</name>
</gene>
<evidence type="ECO:0000313" key="2">
    <source>
        <dbReference type="Proteomes" id="UP000824881"/>
    </source>
</evidence>
<dbReference type="EMBL" id="WQMT02000006">
    <property type="protein sequence ID" value="KAG9221475.1"/>
    <property type="molecule type" value="Genomic_DNA"/>
</dbReference>
<keyword evidence="2" id="KW-1185">Reference proteome</keyword>
<name>A0ACB7IUS2_PLECO</name>
<dbReference type="Proteomes" id="UP000824881">
    <property type="component" value="Unassembled WGS sequence"/>
</dbReference>
<evidence type="ECO:0000313" key="1">
    <source>
        <dbReference type="EMBL" id="KAG9221475.1"/>
    </source>
</evidence>
<protein>
    <submittedName>
        <fullName evidence="1">Uncharacterized protein</fullName>
    </submittedName>
</protein>
<organism evidence="1 2">
    <name type="scientific">Pleurotus cornucopiae</name>
    <name type="common">Cornucopia mushroom</name>
    <dbReference type="NCBI Taxonomy" id="5321"/>
    <lineage>
        <taxon>Eukaryota</taxon>
        <taxon>Fungi</taxon>
        <taxon>Dikarya</taxon>
        <taxon>Basidiomycota</taxon>
        <taxon>Agaricomycotina</taxon>
        <taxon>Agaricomycetes</taxon>
        <taxon>Agaricomycetidae</taxon>
        <taxon>Agaricales</taxon>
        <taxon>Pleurotineae</taxon>
        <taxon>Pleurotaceae</taxon>
        <taxon>Pleurotus</taxon>
    </lineage>
</organism>